<dbReference type="PROSITE" id="PS50885">
    <property type="entry name" value="HAMP"/>
    <property type="match status" value="1"/>
</dbReference>
<name>A0ABS5CB64_9BACL</name>
<dbReference type="InterPro" id="IPR005467">
    <property type="entry name" value="His_kinase_dom"/>
</dbReference>
<evidence type="ECO:0000256" key="9">
    <source>
        <dbReference type="ARBA" id="ARBA00022840"/>
    </source>
</evidence>
<evidence type="ECO:0000256" key="4">
    <source>
        <dbReference type="ARBA" id="ARBA00022475"/>
    </source>
</evidence>
<evidence type="ECO:0000256" key="10">
    <source>
        <dbReference type="ARBA" id="ARBA00023012"/>
    </source>
</evidence>
<accession>A0ABS5CB64</accession>
<dbReference type="InterPro" id="IPR010559">
    <property type="entry name" value="Sig_transdc_His_kin_internal"/>
</dbReference>
<dbReference type="Gene3D" id="6.10.340.10">
    <property type="match status" value="1"/>
</dbReference>
<dbReference type="SUPFAM" id="SSF55874">
    <property type="entry name" value="ATPase domain of HSP90 chaperone/DNA topoisomerase II/histidine kinase"/>
    <property type="match status" value="1"/>
</dbReference>
<keyword evidence="8 15" id="KW-0418">Kinase</keyword>
<feature type="domain" description="Histidine kinase" evidence="13">
    <location>
        <begin position="472"/>
        <end position="571"/>
    </location>
</feature>
<evidence type="ECO:0000259" key="13">
    <source>
        <dbReference type="PROSITE" id="PS50109"/>
    </source>
</evidence>
<dbReference type="PROSITE" id="PS50109">
    <property type="entry name" value="HIS_KIN"/>
    <property type="match status" value="1"/>
</dbReference>
<keyword evidence="11 12" id="KW-0472">Membrane</keyword>
<dbReference type="CDD" id="cd06225">
    <property type="entry name" value="HAMP"/>
    <property type="match status" value="1"/>
</dbReference>
<dbReference type="SMART" id="SM00304">
    <property type="entry name" value="HAMP"/>
    <property type="match status" value="1"/>
</dbReference>
<evidence type="ECO:0000256" key="12">
    <source>
        <dbReference type="SAM" id="Phobius"/>
    </source>
</evidence>
<keyword evidence="4" id="KW-1003">Cell membrane</keyword>
<dbReference type="Pfam" id="PF06580">
    <property type="entry name" value="His_kinase"/>
    <property type="match status" value="1"/>
</dbReference>
<dbReference type="PRINTS" id="PR00344">
    <property type="entry name" value="BCTRLSENSOR"/>
</dbReference>
<dbReference type="InterPro" id="IPR050640">
    <property type="entry name" value="Bact_2-comp_sensor_kinase"/>
</dbReference>
<keyword evidence="7" id="KW-0547">Nucleotide-binding</keyword>
<evidence type="ECO:0000256" key="5">
    <source>
        <dbReference type="ARBA" id="ARBA00022553"/>
    </source>
</evidence>
<organism evidence="15 16">
    <name type="scientific">Paenibacillus lignilyticus</name>
    <dbReference type="NCBI Taxonomy" id="1172615"/>
    <lineage>
        <taxon>Bacteria</taxon>
        <taxon>Bacillati</taxon>
        <taxon>Bacillota</taxon>
        <taxon>Bacilli</taxon>
        <taxon>Bacillales</taxon>
        <taxon>Paenibacillaceae</taxon>
        <taxon>Paenibacillus</taxon>
    </lineage>
</organism>
<keyword evidence="6" id="KW-0808">Transferase</keyword>
<dbReference type="InterPro" id="IPR004358">
    <property type="entry name" value="Sig_transdc_His_kin-like_C"/>
</dbReference>
<protein>
    <recommendedName>
        <fullName evidence="3">histidine kinase</fullName>
        <ecNumber evidence="3">2.7.13.3</ecNumber>
    </recommendedName>
</protein>
<gene>
    <name evidence="15" type="ORF">I8J30_09440</name>
</gene>
<keyword evidence="5" id="KW-0597">Phosphoprotein</keyword>
<keyword evidence="10" id="KW-0902">Two-component regulatory system</keyword>
<feature type="transmembrane region" description="Helical" evidence="12">
    <location>
        <begin position="285"/>
        <end position="306"/>
    </location>
</feature>
<evidence type="ECO:0000256" key="2">
    <source>
        <dbReference type="ARBA" id="ARBA00004651"/>
    </source>
</evidence>
<dbReference type="GO" id="GO:0016301">
    <property type="term" value="F:kinase activity"/>
    <property type="evidence" value="ECO:0007669"/>
    <property type="project" value="UniProtKB-KW"/>
</dbReference>
<comment type="caution">
    <text evidence="15">The sequence shown here is derived from an EMBL/GenBank/DDBJ whole genome shotgun (WGS) entry which is preliminary data.</text>
</comment>
<dbReference type="PANTHER" id="PTHR34220:SF7">
    <property type="entry name" value="SENSOR HISTIDINE KINASE YPDA"/>
    <property type="match status" value="1"/>
</dbReference>
<keyword evidence="9" id="KW-0067">ATP-binding</keyword>
<evidence type="ECO:0000256" key="11">
    <source>
        <dbReference type="ARBA" id="ARBA00023136"/>
    </source>
</evidence>
<evidence type="ECO:0000259" key="14">
    <source>
        <dbReference type="PROSITE" id="PS50885"/>
    </source>
</evidence>
<sequence>MIGRIVHKWNGLRLKPKLFLSYLSVIIIPILVLGIYSYWQSKQLLNTQAEQALNRNVDTMAGYFNYKAELYNHTANIILNNSKIQQIISTPYMDYVNLYYDLNRYFYPNFNQIRIGNKEINQLTVYTENDMPESGYAIMSARRLPSFAWYKELGQGDVRPKWIRHSSELYFISTFPRLLVNGQNDILVMQIDMKDLFGRVAELMPGNGVIVTNAKGGVLYSNSAESVKAFRLNDLNDMDIIHAESGTVEIGDQKLLVLKKQIPESGWLIYTYVPVKNVSLNADKILTATSIVAGSCILLLLILITAMSNNLMKRIHTLVSWMKRVETGELDLQVHTGAKDEIGELMIRFGHMLKRLNEVIQESYASKIIQKDAELRALQAQINPHFLYNTLSFVNWKALRSEEHDISHIVVSLSKFYRTALNKGGQIITVREELENIRSYLEIVLIMKNYSFDVVYEIDEQVYSHKMINLVLQPLVENAIQHGIDKKEQGRGQIKLIARIEADTVVFTVEDNGSGISEDMIGNLLTAQTSGYGLKNVHERLQLKFGDDYGITISSTIGEGTIMKVTIPLSVEA</sequence>
<comment type="subcellular location">
    <subcellularLocation>
        <location evidence="2">Cell membrane</location>
        <topology evidence="2">Multi-pass membrane protein</topology>
    </subcellularLocation>
</comment>
<evidence type="ECO:0000256" key="1">
    <source>
        <dbReference type="ARBA" id="ARBA00000085"/>
    </source>
</evidence>
<dbReference type="Pfam" id="PF02518">
    <property type="entry name" value="HATPase_c"/>
    <property type="match status" value="1"/>
</dbReference>
<keyword evidence="12" id="KW-0812">Transmembrane</keyword>
<comment type="catalytic activity">
    <reaction evidence="1">
        <text>ATP + protein L-histidine = ADP + protein N-phospho-L-histidine.</text>
        <dbReference type="EC" id="2.7.13.3"/>
    </reaction>
</comment>
<evidence type="ECO:0000256" key="8">
    <source>
        <dbReference type="ARBA" id="ARBA00022777"/>
    </source>
</evidence>
<dbReference type="PANTHER" id="PTHR34220">
    <property type="entry name" value="SENSOR HISTIDINE KINASE YPDA"/>
    <property type="match status" value="1"/>
</dbReference>
<dbReference type="InterPro" id="IPR036890">
    <property type="entry name" value="HATPase_C_sf"/>
</dbReference>
<evidence type="ECO:0000313" key="15">
    <source>
        <dbReference type="EMBL" id="MBP3962922.1"/>
    </source>
</evidence>
<evidence type="ECO:0000256" key="7">
    <source>
        <dbReference type="ARBA" id="ARBA00022741"/>
    </source>
</evidence>
<keyword evidence="12" id="KW-1133">Transmembrane helix</keyword>
<proteinExistence type="predicted"/>
<dbReference type="RefSeq" id="WP_210657467.1">
    <property type="nucleotide sequence ID" value="NZ_JAGKSP010000002.1"/>
</dbReference>
<dbReference type="SMART" id="SM00387">
    <property type="entry name" value="HATPase_c"/>
    <property type="match status" value="1"/>
</dbReference>
<dbReference type="Gene3D" id="3.30.565.10">
    <property type="entry name" value="Histidine kinase-like ATPase, C-terminal domain"/>
    <property type="match status" value="1"/>
</dbReference>
<evidence type="ECO:0000256" key="6">
    <source>
        <dbReference type="ARBA" id="ARBA00022679"/>
    </source>
</evidence>
<dbReference type="InterPro" id="IPR003660">
    <property type="entry name" value="HAMP_dom"/>
</dbReference>
<dbReference type="EMBL" id="JAGKSP010000002">
    <property type="protein sequence ID" value="MBP3962922.1"/>
    <property type="molecule type" value="Genomic_DNA"/>
</dbReference>
<feature type="domain" description="HAMP" evidence="14">
    <location>
        <begin position="309"/>
        <end position="361"/>
    </location>
</feature>
<dbReference type="Proteomes" id="UP000673394">
    <property type="component" value="Unassembled WGS sequence"/>
</dbReference>
<dbReference type="SUPFAM" id="SSF158472">
    <property type="entry name" value="HAMP domain-like"/>
    <property type="match status" value="1"/>
</dbReference>
<dbReference type="EC" id="2.7.13.3" evidence="3"/>
<dbReference type="InterPro" id="IPR003594">
    <property type="entry name" value="HATPase_dom"/>
</dbReference>
<dbReference type="Pfam" id="PF00672">
    <property type="entry name" value="HAMP"/>
    <property type="match status" value="1"/>
</dbReference>
<feature type="transmembrane region" description="Helical" evidence="12">
    <location>
        <begin position="20"/>
        <end position="39"/>
    </location>
</feature>
<evidence type="ECO:0000256" key="3">
    <source>
        <dbReference type="ARBA" id="ARBA00012438"/>
    </source>
</evidence>
<reference evidence="15 16" key="1">
    <citation type="submission" date="2021-04" db="EMBL/GenBank/DDBJ databases">
        <title>Paenibacillus sp. DLE-14 whole genome sequence.</title>
        <authorList>
            <person name="Ham Y.J."/>
        </authorList>
    </citation>
    <scope>NUCLEOTIDE SEQUENCE [LARGE SCALE GENOMIC DNA]</scope>
    <source>
        <strain evidence="15 16">DLE-14</strain>
    </source>
</reference>
<keyword evidence="16" id="KW-1185">Reference proteome</keyword>
<evidence type="ECO:0000313" key="16">
    <source>
        <dbReference type="Proteomes" id="UP000673394"/>
    </source>
</evidence>